<dbReference type="Proteomes" id="UP000298061">
    <property type="component" value="Unassembled WGS sequence"/>
</dbReference>
<evidence type="ECO:0000313" key="2">
    <source>
        <dbReference type="EMBL" id="TFY82176.1"/>
    </source>
</evidence>
<evidence type="ECO:0008006" key="4">
    <source>
        <dbReference type="Google" id="ProtNLM"/>
    </source>
</evidence>
<organism evidence="2 3">
    <name type="scientific">Hericium alpestre</name>
    <dbReference type="NCBI Taxonomy" id="135208"/>
    <lineage>
        <taxon>Eukaryota</taxon>
        <taxon>Fungi</taxon>
        <taxon>Dikarya</taxon>
        <taxon>Basidiomycota</taxon>
        <taxon>Agaricomycotina</taxon>
        <taxon>Agaricomycetes</taxon>
        <taxon>Russulales</taxon>
        <taxon>Hericiaceae</taxon>
        <taxon>Hericium</taxon>
    </lineage>
</organism>
<dbReference type="AlphaFoldDB" id="A0A4Z0A556"/>
<dbReference type="EMBL" id="SFCI01000134">
    <property type="protein sequence ID" value="TFY82176.1"/>
    <property type="molecule type" value="Genomic_DNA"/>
</dbReference>
<feature type="signal peptide" evidence="1">
    <location>
        <begin position="1"/>
        <end position="19"/>
    </location>
</feature>
<dbReference type="Gene3D" id="2.60.120.200">
    <property type="match status" value="2"/>
</dbReference>
<dbReference type="Pfam" id="PF26113">
    <property type="entry name" value="GH16_XgeA"/>
    <property type="match status" value="2"/>
</dbReference>
<dbReference type="InterPro" id="IPR013320">
    <property type="entry name" value="ConA-like_dom_sf"/>
</dbReference>
<protein>
    <recommendedName>
        <fullName evidence="4">Glycoside hydrolase family 16 protein</fullName>
    </recommendedName>
</protein>
<proteinExistence type="predicted"/>
<dbReference type="PANTHER" id="PTHR10963">
    <property type="entry name" value="GLYCOSYL HYDROLASE-RELATED"/>
    <property type="match status" value="1"/>
</dbReference>
<gene>
    <name evidence="2" type="ORF">EWM64_g1826</name>
</gene>
<dbReference type="InterPro" id="IPR050546">
    <property type="entry name" value="Glycosyl_Hydrlase_16"/>
</dbReference>
<dbReference type="STRING" id="135208.A0A4Z0A556"/>
<evidence type="ECO:0000313" key="3">
    <source>
        <dbReference type="Proteomes" id="UP000298061"/>
    </source>
</evidence>
<name>A0A4Z0A556_9AGAM</name>
<accession>A0A4Z0A556</accession>
<keyword evidence="3" id="KW-1185">Reference proteome</keyword>
<reference evidence="2 3" key="1">
    <citation type="submission" date="2019-02" db="EMBL/GenBank/DDBJ databases">
        <title>Genome sequencing of the rare red list fungi Hericium alpestre (H. flagellum).</title>
        <authorList>
            <person name="Buettner E."/>
            <person name="Kellner H."/>
        </authorList>
    </citation>
    <scope>NUCLEOTIDE SEQUENCE [LARGE SCALE GENOMIC DNA]</scope>
    <source>
        <strain evidence="2 3">DSM 108284</strain>
    </source>
</reference>
<sequence length="293" mass="31739">MRTGYAISLIFSWSLTASASSHFTLKDNFVGWDFFDSWKWETMDDPTHGRVNYVDLPTAQHANLTYVTDSTFVMRADHTTKVAPQARGRDSIRISSIASYNDAVIVLDMAHMPEGARCDQIVVTQGDTPTSNECDASANSNTGCGVSLSNGASFGGPLNDRGGGVFVTRKTRAHGVQTWFWGQDDPSMPPEIRAGASSIEPGSGWGQPSASFPMDDCEYDSHFNAHQMVFDLTFCGDWAGSAFATSGCGPGTCEDLVNDHPEEFKGAYWTINAVRVYTPDPASNTLLGFLALT</sequence>
<comment type="caution">
    <text evidence="2">The sequence shown here is derived from an EMBL/GenBank/DDBJ whole genome shotgun (WGS) entry which is preliminary data.</text>
</comment>
<dbReference type="PANTHER" id="PTHR10963:SF24">
    <property type="entry name" value="GLYCOSIDASE C21B10.07-RELATED"/>
    <property type="match status" value="1"/>
</dbReference>
<dbReference type="GO" id="GO:0009251">
    <property type="term" value="P:glucan catabolic process"/>
    <property type="evidence" value="ECO:0007669"/>
    <property type="project" value="TreeGrafter"/>
</dbReference>
<keyword evidence="1" id="KW-0732">Signal</keyword>
<evidence type="ECO:0000256" key="1">
    <source>
        <dbReference type="SAM" id="SignalP"/>
    </source>
</evidence>
<dbReference type="OrthoDB" id="192832at2759"/>
<dbReference type="SUPFAM" id="SSF49899">
    <property type="entry name" value="Concanavalin A-like lectins/glucanases"/>
    <property type="match status" value="1"/>
</dbReference>
<feature type="chain" id="PRO_5021221837" description="Glycoside hydrolase family 16 protein" evidence="1">
    <location>
        <begin position="20"/>
        <end position="293"/>
    </location>
</feature>